<evidence type="ECO:0000313" key="3">
    <source>
        <dbReference type="Proteomes" id="UP000345266"/>
    </source>
</evidence>
<reference evidence="2 3" key="1">
    <citation type="submission" date="2019-07" db="EMBL/GenBank/DDBJ databases">
        <authorList>
            <person name="Hibberd C M."/>
            <person name="Gehrig L. J."/>
            <person name="Chang H.-W."/>
            <person name="Venkatesh S."/>
        </authorList>
    </citation>
    <scope>NUCLEOTIDE SEQUENCE [LARGE SCALE GENOMIC DNA]</scope>
    <source>
        <strain evidence="2">Bifidobacterium_longum_subsp_infantis_JG_Bg463</strain>
    </source>
</reference>
<dbReference type="AlphaFoldDB" id="A0A564W2S9"/>
<gene>
    <name evidence="2" type="ORF">BLJG463_02428</name>
</gene>
<name>A0A564W2S9_BIFLI</name>
<organism evidence="2 3">
    <name type="scientific">Bifidobacterium longum subsp. infantis</name>
    <dbReference type="NCBI Taxonomy" id="1682"/>
    <lineage>
        <taxon>Bacteria</taxon>
        <taxon>Bacillati</taxon>
        <taxon>Actinomycetota</taxon>
        <taxon>Actinomycetes</taxon>
        <taxon>Bifidobacteriales</taxon>
        <taxon>Bifidobacteriaceae</taxon>
        <taxon>Bifidobacterium</taxon>
    </lineage>
</organism>
<dbReference type="EMBL" id="CABHNT010000065">
    <property type="protein sequence ID" value="VUX38697.1"/>
    <property type="molecule type" value="Genomic_DNA"/>
</dbReference>
<sequence length="313" mass="32580">MQAHPCLGRGAAVRADVLQDLAHPAGAAGLQPLPRQVALGLHLQFGQAFPVPEPQALGPFEQRVGASLRLPGLVDGLVGVPGHVEPVDDPPRMGQMLTDALPEARAHVAGDQTHIFRDPVVAHETTREPFDRGRVPARRHVDDIVLHEIGDHGDAIAAPAAGPVDADGLHTHVVLQPPRLVDVTGDGPPQTGVGLVQLPGERAGGQAAGHLHGPRLEQEREPAAGPGPRGGHRPHPVLGARDAGHDGVDERLAPEEVQVPPHTLPPVMHRAGVFPAACLGTMEAGTGLEADHDAQLLPAAVGVTEVHGPHLPR</sequence>
<evidence type="ECO:0000313" key="2">
    <source>
        <dbReference type="EMBL" id="VUX38697.1"/>
    </source>
</evidence>
<feature type="region of interest" description="Disordered" evidence="1">
    <location>
        <begin position="203"/>
        <end position="236"/>
    </location>
</feature>
<dbReference type="Proteomes" id="UP000345266">
    <property type="component" value="Unassembled WGS sequence"/>
</dbReference>
<accession>A0A564W2S9</accession>
<protein>
    <submittedName>
        <fullName evidence="2">Uncharacterized protein</fullName>
    </submittedName>
</protein>
<evidence type="ECO:0000256" key="1">
    <source>
        <dbReference type="SAM" id="MobiDB-lite"/>
    </source>
</evidence>
<proteinExistence type="predicted"/>